<dbReference type="InterPro" id="IPR014756">
    <property type="entry name" value="Ig_E-set"/>
</dbReference>
<dbReference type="PROSITE" id="PS51437">
    <property type="entry name" value="CG_1"/>
    <property type="match status" value="1"/>
</dbReference>
<feature type="repeat" description="ANK" evidence="9">
    <location>
        <begin position="747"/>
        <end position="779"/>
    </location>
</feature>
<organism evidence="11 12">
    <name type="scientific">Gossypium barbadense</name>
    <name type="common">Sea Island cotton</name>
    <name type="synonym">Hibiscus barbadensis</name>
    <dbReference type="NCBI Taxonomy" id="3634"/>
    <lineage>
        <taxon>Eukaryota</taxon>
        <taxon>Viridiplantae</taxon>
        <taxon>Streptophyta</taxon>
        <taxon>Embryophyta</taxon>
        <taxon>Tracheophyta</taxon>
        <taxon>Spermatophyta</taxon>
        <taxon>Magnoliopsida</taxon>
        <taxon>eudicotyledons</taxon>
        <taxon>Gunneridae</taxon>
        <taxon>Pentapetalae</taxon>
        <taxon>rosids</taxon>
        <taxon>malvids</taxon>
        <taxon>Malvales</taxon>
        <taxon>Malvaceae</taxon>
        <taxon>Malvoideae</taxon>
        <taxon>Gossypium</taxon>
    </lineage>
</organism>
<dbReference type="InterPro" id="IPR005559">
    <property type="entry name" value="CG-1_dom"/>
</dbReference>
<evidence type="ECO:0000256" key="2">
    <source>
        <dbReference type="ARBA" id="ARBA00008267"/>
    </source>
</evidence>
<dbReference type="GO" id="GO:0005516">
    <property type="term" value="F:calmodulin binding"/>
    <property type="evidence" value="ECO:0007669"/>
    <property type="project" value="UniProtKB-KW"/>
</dbReference>
<dbReference type="GO" id="GO:0006357">
    <property type="term" value="P:regulation of transcription by RNA polymerase II"/>
    <property type="evidence" value="ECO:0007669"/>
    <property type="project" value="TreeGrafter"/>
</dbReference>
<dbReference type="PANTHER" id="PTHR23335:SF3">
    <property type="entry name" value="CALMODULIN-BINDING TRANSCRIPTION ACTIVATOR 5"/>
    <property type="match status" value="1"/>
</dbReference>
<dbReference type="GO" id="GO:0003690">
    <property type="term" value="F:double-stranded DNA binding"/>
    <property type="evidence" value="ECO:0007669"/>
    <property type="project" value="TreeGrafter"/>
</dbReference>
<proteinExistence type="inferred from homology"/>
<keyword evidence="7" id="KW-0804">Transcription</keyword>
<dbReference type="CDD" id="cd23767">
    <property type="entry name" value="IQCD"/>
    <property type="match status" value="1"/>
</dbReference>
<dbReference type="Gene3D" id="1.20.5.190">
    <property type="match status" value="1"/>
</dbReference>
<sequence length="1080" mass="121266">MDNKAIQWKADVVAKNMLKGIATSFLAPRKWVCKKRKGSPFEETAGEEQQQEVIPPHMATVAATSNPYSSSPPFPPTIVLPFAFSDALGGPVETKSRRLWRMTVKKAKGPVQDDVNVLDLPYSHHYGAHGRDVVDGTKIFMRLILSMEYGGCAGLVGAEIHGFHTLQGGTIVLFDRKMLRNFRKDGYNWKKKKDGKTIKEAHEHLKVGDKERIYVYYAHGEDNSTFVRRCYWLLDKSLEQIVLVHYRETKEVSLATHSNSSLLTNQSTPLLVTEEFDSGIANTYSEEPGESVNVRNHEMKLLEINTLEWDELLVANDANNSIASRGDNVSYFDQQNQMAVNDFSNYVRINFCSQPGESVNVRNHEMKLLEINTLEWDDLLVTNGANDSIASRGGGLISAHNLSTETSLLVNSIAPVAQSNNAYLGTTGGVCNQISGGQVNTTSQLKDSCALGTGDSLDFLVNDGLQSQDSFGKWINDFITEPLGSVGDSVLELSSSSANDSFTSPEQIFSITEVSPEWAYSTEKTKILVIGVFHQAYQHLAKSTLFCVCGDVCTPAEIVQVGVYRCLLSQHSPGLANLYMSLDGHKPISQVLGFEYCTPLSHDPIVPTEDESRREEFHLQMRLAYLLFSTSNSLDILLGNKVSPNTLKGVKKFAQKTSNMSDCWKYLMKSFEENRVSSTQAKDSLLEIALKNRLRDWLLERIIEGGRTNEHDTRGQGVLHLCAILGYTWAMYLYSWSGLSLDFRDKHGWTALHWAAFYGREKMVAVLLSAGAKPNLVTDPTTRNPNGYTAADLASLKGYEGLAAYLSEEALVAHFNDMAVAGNASGSLQTSRTEATNFENLNEDELYLKESLAAYRTAADAASRIQTAFRVHSLKLRTKAIESSHPEDETRNIVAAMKIQHAFRNYGIKKKMTAAACIQYSFLTWKMRKDFLNMRRQAIKIQAVFRGFQVRRQYRKILWSVGVLEKAILRWRFKRKGLRGLQINKAEEVAQRSQESDTEEDFFRDGRKQAEERVVKAVVRVQTLFRSKKAQQEYRRMKLAHDIAKGIKPISVPVYVPFRIKILEYENLLGLPSDMDACRH</sequence>
<dbReference type="Pfam" id="PF03859">
    <property type="entry name" value="CG-1"/>
    <property type="match status" value="1"/>
</dbReference>
<dbReference type="Pfam" id="PF12796">
    <property type="entry name" value="Ank_2"/>
    <property type="match status" value="1"/>
</dbReference>
<dbReference type="EMBL" id="KZ663823">
    <property type="protein sequence ID" value="PPS09763.1"/>
    <property type="molecule type" value="Genomic_DNA"/>
</dbReference>
<dbReference type="AlphaFoldDB" id="A0A2P5Y2D2"/>
<protein>
    <recommendedName>
        <fullName evidence="10">CG-1 domain-containing protein</fullName>
    </recommendedName>
</protein>
<comment type="subcellular location">
    <subcellularLocation>
        <location evidence="1">Nucleus</location>
    </subcellularLocation>
</comment>
<evidence type="ECO:0000256" key="4">
    <source>
        <dbReference type="ARBA" id="ARBA00023016"/>
    </source>
</evidence>
<dbReference type="GO" id="GO:0005634">
    <property type="term" value="C:nucleus"/>
    <property type="evidence" value="ECO:0007669"/>
    <property type="project" value="UniProtKB-SubCell"/>
</dbReference>
<keyword evidence="3" id="KW-0112">Calmodulin-binding</keyword>
<dbReference type="InterPro" id="IPR000048">
    <property type="entry name" value="IQ_motif_EF-hand-BS"/>
</dbReference>
<keyword evidence="6" id="KW-0010">Activator</keyword>
<dbReference type="PROSITE" id="PS50297">
    <property type="entry name" value="ANK_REP_REGION"/>
    <property type="match status" value="1"/>
</dbReference>
<evidence type="ECO:0000256" key="9">
    <source>
        <dbReference type="PROSITE-ProRule" id="PRU00023"/>
    </source>
</evidence>
<gene>
    <name evidence="11" type="ORF">GOBAR_AA10859</name>
</gene>
<dbReference type="SMART" id="SM01076">
    <property type="entry name" value="CG-1"/>
    <property type="match status" value="1"/>
</dbReference>
<dbReference type="Pfam" id="PF00612">
    <property type="entry name" value="IQ"/>
    <property type="match status" value="1"/>
</dbReference>
<evidence type="ECO:0000313" key="11">
    <source>
        <dbReference type="EMBL" id="PPS09763.1"/>
    </source>
</evidence>
<evidence type="ECO:0000256" key="5">
    <source>
        <dbReference type="ARBA" id="ARBA00023043"/>
    </source>
</evidence>
<dbReference type="PROSITE" id="PS50088">
    <property type="entry name" value="ANK_REPEAT"/>
    <property type="match status" value="1"/>
</dbReference>
<dbReference type="InterPro" id="IPR013783">
    <property type="entry name" value="Ig-like_fold"/>
</dbReference>
<dbReference type="OrthoDB" id="407555at2759"/>
<dbReference type="SUPFAM" id="SSF48403">
    <property type="entry name" value="Ankyrin repeat"/>
    <property type="match status" value="1"/>
</dbReference>
<evidence type="ECO:0000256" key="1">
    <source>
        <dbReference type="ARBA" id="ARBA00004123"/>
    </source>
</evidence>
<reference evidence="11 12" key="1">
    <citation type="submission" date="2015-01" db="EMBL/GenBank/DDBJ databases">
        <title>Genome of allotetraploid Gossypium barbadense reveals genomic plasticity and fiber elongation in cotton evolution.</title>
        <authorList>
            <person name="Chen X."/>
            <person name="Liu X."/>
            <person name="Zhao B."/>
            <person name="Zheng H."/>
            <person name="Hu Y."/>
            <person name="Lu G."/>
            <person name="Yang C."/>
            <person name="Chen J."/>
            <person name="Shan C."/>
            <person name="Zhang L."/>
            <person name="Zhou Y."/>
            <person name="Wang L."/>
            <person name="Guo W."/>
            <person name="Bai Y."/>
            <person name="Ruan J."/>
            <person name="Shangguan X."/>
            <person name="Mao Y."/>
            <person name="Jiang J."/>
            <person name="Zhu Y."/>
            <person name="Lei J."/>
            <person name="Kang H."/>
            <person name="Chen S."/>
            <person name="He X."/>
            <person name="Wang R."/>
            <person name="Wang Y."/>
            <person name="Chen J."/>
            <person name="Wang L."/>
            <person name="Yu S."/>
            <person name="Wang B."/>
            <person name="Wei J."/>
            <person name="Song S."/>
            <person name="Lu X."/>
            <person name="Gao Z."/>
            <person name="Gu W."/>
            <person name="Deng X."/>
            <person name="Ma D."/>
            <person name="Wang S."/>
            <person name="Liang W."/>
            <person name="Fang L."/>
            <person name="Cai C."/>
            <person name="Zhu X."/>
            <person name="Zhou B."/>
            <person name="Zhang Y."/>
            <person name="Chen Z."/>
            <person name="Xu S."/>
            <person name="Zhu R."/>
            <person name="Wang S."/>
            <person name="Zhang T."/>
            <person name="Zhao G."/>
        </authorList>
    </citation>
    <scope>NUCLEOTIDE SEQUENCE [LARGE SCALE GENOMIC DNA]</scope>
    <source>
        <strain evidence="12">cv. Xinhai21</strain>
        <tissue evidence="11">Leaf</tissue>
    </source>
</reference>
<keyword evidence="4" id="KW-0346">Stress response</keyword>
<keyword evidence="8" id="KW-0539">Nucleus</keyword>
<evidence type="ECO:0000259" key="10">
    <source>
        <dbReference type="PROSITE" id="PS51437"/>
    </source>
</evidence>
<evidence type="ECO:0000256" key="7">
    <source>
        <dbReference type="ARBA" id="ARBA00023163"/>
    </source>
</evidence>
<evidence type="ECO:0000256" key="8">
    <source>
        <dbReference type="ARBA" id="ARBA00023242"/>
    </source>
</evidence>
<dbReference type="GO" id="GO:0003712">
    <property type="term" value="F:transcription coregulator activity"/>
    <property type="evidence" value="ECO:0007669"/>
    <property type="project" value="TreeGrafter"/>
</dbReference>
<feature type="domain" description="CG-1" evidence="10">
    <location>
        <begin position="134"/>
        <end position="255"/>
    </location>
</feature>
<dbReference type="PROSITE" id="PS50096">
    <property type="entry name" value="IQ"/>
    <property type="match status" value="2"/>
</dbReference>
<dbReference type="PANTHER" id="PTHR23335">
    <property type="entry name" value="CALMODULIN-BINDING TRANSCRIPTION ACTIVATOR CAMTA"/>
    <property type="match status" value="1"/>
</dbReference>
<dbReference type="Gene3D" id="2.60.40.10">
    <property type="entry name" value="Immunoglobulins"/>
    <property type="match status" value="1"/>
</dbReference>
<evidence type="ECO:0000256" key="3">
    <source>
        <dbReference type="ARBA" id="ARBA00022860"/>
    </source>
</evidence>
<name>A0A2P5Y2D2_GOSBA</name>
<dbReference type="SMART" id="SM00248">
    <property type="entry name" value="ANK"/>
    <property type="match status" value="2"/>
</dbReference>
<dbReference type="Proteomes" id="UP000239757">
    <property type="component" value="Unassembled WGS sequence"/>
</dbReference>
<dbReference type="SUPFAM" id="SSF81296">
    <property type="entry name" value="E set domains"/>
    <property type="match status" value="1"/>
</dbReference>
<dbReference type="InterPro" id="IPR036770">
    <property type="entry name" value="Ankyrin_rpt-contain_sf"/>
</dbReference>
<evidence type="ECO:0000313" key="12">
    <source>
        <dbReference type="Proteomes" id="UP000239757"/>
    </source>
</evidence>
<dbReference type="Gene3D" id="1.25.40.20">
    <property type="entry name" value="Ankyrin repeat-containing domain"/>
    <property type="match status" value="1"/>
</dbReference>
<accession>A0A2P5Y2D2</accession>
<evidence type="ECO:0000256" key="6">
    <source>
        <dbReference type="ARBA" id="ARBA00023159"/>
    </source>
</evidence>
<dbReference type="InterPro" id="IPR002110">
    <property type="entry name" value="Ankyrin_rpt"/>
</dbReference>
<dbReference type="SMART" id="SM00015">
    <property type="entry name" value="IQ"/>
    <property type="match status" value="4"/>
</dbReference>
<comment type="similarity">
    <text evidence="2">Belongs to the CAMTA family.</text>
</comment>
<keyword evidence="5 9" id="KW-0040">ANK repeat</keyword>